<dbReference type="InterPro" id="IPR001610">
    <property type="entry name" value="PAC"/>
</dbReference>
<comment type="cofactor">
    <cofactor evidence="1">
        <name>Mg(2+)</name>
        <dbReference type="ChEBI" id="CHEBI:18420"/>
    </cofactor>
</comment>
<feature type="transmembrane region" description="Helical" evidence="9">
    <location>
        <begin position="317"/>
        <end position="338"/>
    </location>
</feature>
<keyword evidence="9" id="KW-0812">Transmembrane</keyword>
<keyword evidence="5" id="KW-0547">Nucleotide-binding</keyword>
<dbReference type="InterPro" id="IPR000014">
    <property type="entry name" value="PAS"/>
</dbReference>
<evidence type="ECO:0000256" key="4">
    <source>
        <dbReference type="ARBA" id="ARBA00022679"/>
    </source>
</evidence>
<proteinExistence type="predicted"/>
<dbReference type="SUPFAM" id="SSF55073">
    <property type="entry name" value="Nucleotide cyclase"/>
    <property type="match status" value="1"/>
</dbReference>
<evidence type="ECO:0000313" key="12">
    <source>
        <dbReference type="EMBL" id="MZI92980.1"/>
    </source>
</evidence>
<dbReference type="InterPro" id="IPR000700">
    <property type="entry name" value="PAS-assoc_C"/>
</dbReference>
<dbReference type="InterPro" id="IPR029151">
    <property type="entry name" value="Sensor-like_sf"/>
</dbReference>
<dbReference type="Pfam" id="PF00990">
    <property type="entry name" value="GGDEF"/>
    <property type="match status" value="1"/>
</dbReference>
<feature type="transmembrane region" description="Helical" evidence="9">
    <location>
        <begin position="16"/>
        <end position="35"/>
    </location>
</feature>
<keyword evidence="13" id="KW-1185">Reference proteome</keyword>
<keyword evidence="3" id="KW-0597">Phosphoprotein</keyword>
<dbReference type="SMART" id="SM00267">
    <property type="entry name" value="GGDEF"/>
    <property type="match status" value="1"/>
</dbReference>
<dbReference type="GO" id="GO:0005886">
    <property type="term" value="C:plasma membrane"/>
    <property type="evidence" value="ECO:0007669"/>
    <property type="project" value="UniProtKB-SubCell"/>
</dbReference>
<gene>
    <name evidence="12" type="ORF">F9817_07185</name>
</gene>
<keyword evidence="9" id="KW-1133">Transmembrane helix</keyword>
<evidence type="ECO:0000256" key="8">
    <source>
        <dbReference type="ARBA" id="ARBA00023012"/>
    </source>
</evidence>
<evidence type="ECO:0000259" key="11">
    <source>
        <dbReference type="PROSITE" id="PS50887"/>
    </source>
</evidence>
<dbReference type="SUPFAM" id="SSF103190">
    <property type="entry name" value="Sensory domain-like"/>
    <property type="match status" value="2"/>
</dbReference>
<comment type="subcellular location">
    <subcellularLocation>
        <location evidence="2">Cell inner membrane</location>
    </subcellularLocation>
</comment>
<dbReference type="GO" id="GO:0000160">
    <property type="term" value="P:phosphorelay signal transduction system"/>
    <property type="evidence" value="ECO:0007669"/>
    <property type="project" value="UniProtKB-KW"/>
</dbReference>
<dbReference type="Gene3D" id="3.30.450.20">
    <property type="entry name" value="PAS domain"/>
    <property type="match status" value="3"/>
</dbReference>
<keyword evidence="7" id="KW-0067">ATP-binding</keyword>
<dbReference type="PANTHER" id="PTHR46663">
    <property type="entry name" value="DIGUANYLATE CYCLASE DGCT-RELATED"/>
    <property type="match status" value="1"/>
</dbReference>
<keyword evidence="9" id="KW-0472">Membrane</keyword>
<dbReference type="GO" id="GO:0005524">
    <property type="term" value="F:ATP binding"/>
    <property type="evidence" value="ECO:0007669"/>
    <property type="project" value="UniProtKB-KW"/>
</dbReference>
<dbReference type="NCBIfam" id="TIGR00229">
    <property type="entry name" value="sensory_box"/>
    <property type="match status" value="1"/>
</dbReference>
<evidence type="ECO:0000256" key="1">
    <source>
        <dbReference type="ARBA" id="ARBA00001946"/>
    </source>
</evidence>
<dbReference type="CDD" id="cd01949">
    <property type="entry name" value="GGDEF"/>
    <property type="match status" value="1"/>
</dbReference>
<dbReference type="InterPro" id="IPR029787">
    <property type="entry name" value="Nucleotide_cyclase"/>
</dbReference>
<dbReference type="SMART" id="SM00086">
    <property type="entry name" value="PAC"/>
    <property type="match status" value="1"/>
</dbReference>
<dbReference type="PROSITE" id="PS50887">
    <property type="entry name" value="GGDEF"/>
    <property type="match status" value="1"/>
</dbReference>
<reference evidence="12 13" key="1">
    <citation type="submission" date="2019-10" db="EMBL/GenBank/DDBJ databases">
        <title>Vibrio sp. nov. isolated from a shrimp pond.</title>
        <authorList>
            <person name="Gomez-Gil B."/>
            <person name="Enciso-Ibarra J."/>
            <person name="Enciso-Ibarra K."/>
            <person name="Bolan-Mejia C."/>
        </authorList>
    </citation>
    <scope>NUCLEOTIDE SEQUENCE [LARGE SCALE GENOMIC DNA]</scope>
    <source>
        <strain evidence="12 13">CAIM 722</strain>
    </source>
</reference>
<dbReference type="Pfam" id="PF21623">
    <property type="entry name" value="HK_sensor_dom_bact"/>
    <property type="match status" value="1"/>
</dbReference>
<dbReference type="GO" id="GO:0016301">
    <property type="term" value="F:kinase activity"/>
    <property type="evidence" value="ECO:0007669"/>
    <property type="project" value="UniProtKB-KW"/>
</dbReference>
<organism evidence="12 13">
    <name type="scientific">Vibrio eleionomae</name>
    <dbReference type="NCBI Taxonomy" id="2653505"/>
    <lineage>
        <taxon>Bacteria</taxon>
        <taxon>Pseudomonadati</taxon>
        <taxon>Pseudomonadota</taxon>
        <taxon>Gammaproteobacteria</taxon>
        <taxon>Vibrionales</taxon>
        <taxon>Vibrionaceae</taxon>
        <taxon>Vibrio</taxon>
    </lineage>
</organism>
<dbReference type="PANTHER" id="PTHR46663:SF4">
    <property type="entry name" value="DIGUANYLATE CYCLASE DGCT-RELATED"/>
    <property type="match status" value="1"/>
</dbReference>
<evidence type="ECO:0000256" key="5">
    <source>
        <dbReference type="ARBA" id="ARBA00022741"/>
    </source>
</evidence>
<evidence type="ECO:0000256" key="7">
    <source>
        <dbReference type="ARBA" id="ARBA00022840"/>
    </source>
</evidence>
<accession>A0A7X4RU70</accession>
<dbReference type="CDD" id="cd00130">
    <property type="entry name" value="PAS"/>
    <property type="match status" value="1"/>
</dbReference>
<dbReference type="NCBIfam" id="TIGR00254">
    <property type="entry name" value="GGDEF"/>
    <property type="match status" value="1"/>
</dbReference>
<comment type="caution">
    <text evidence="12">The sequence shown here is derived from an EMBL/GenBank/DDBJ whole genome shotgun (WGS) entry which is preliminary data.</text>
</comment>
<dbReference type="InterPro" id="IPR048760">
    <property type="entry name" value="VP0354-like_sensor_dom"/>
</dbReference>
<feature type="domain" description="PAC" evidence="10">
    <location>
        <begin position="420"/>
        <end position="472"/>
    </location>
</feature>
<evidence type="ECO:0000256" key="3">
    <source>
        <dbReference type="ARBA" id="ARBA00022553"/>
    </source>
</evidence>
<sequence length="637" mass="73041">MTHKAVMFSLLKFKNFGQFMMIWAVLSIVPCLYFYKQFQEVTGSIYSMVQSEHGIKLEFSKQNLLKSTKGMLDTFHILSDSNILQRAINSPNKTNIEVLEDFWRALLYSQNSLESISLLNLQGLQLINLYMDDANVHITPQNQLININKKEIFKKIQALPIHSSTILISLPQEANKTSSVHLVAPLQSGGQKRGYLFADINVDQIYDNLIKQSNLSTPEVIDSHGNYLISNIHTAVLNTNSDQNDQIGYQNLKTLSPSVWDNIKQADSGSFKTQLGWYSFVRVPLHILSPHLEDIYLLDSIGHGVIEQKENERYASILTQGGTIIALMGGLAVFFLTWNRKHNHQTIESKLALTVMEGMSALVITDKYNRIIKVNSQFSRLSGYQLHDVKGQHPSMFASGLHTKEFYKEMWNHIQQQGFWEGEVTNKRKDGKLLTELLRIQTIVDDHGDIRYYVASFVDITERKVLENKLREQSERDSLTHIPNRRKFDQVFRYHCQHIKRYPDQYKACFAICDIDHFKVINDTKGHAYGDHVIKSVAHTIKTAVRETDFIARIGGEEFAVILPHTDLKEAQEVLDRVRVMISNKHHHKITISIGFSELTSHPEDSYQRADMALYESKECGRNRVSCFSSKHSEPQA</sequence>
<dbReference type="FunFam" id="3.30.70.270:FF:000001">
    <property type="entry name" value="Diguanylate cyclase domain protein"/>
    <property type="match status" value="1"/>
</dbReference>
<dbReference type="EMBL" id="WEKT01000009">
    <property type="protein sequence ID" value="MZI92980.1"/>
    <property type="molecule type" value="Genomic_DNA"/>
</dbReference>
<name>A0A7X4RU70_9VIBR</name>
<dbReference type="Proteomes" id="UP000462621">
    <property type="component" value="Unassembled WGS sequence"/>
</dbReference>
<keyword evidence="6" id="KW-0418">Kinase</keyword>
<dbReference type="SUPFAM" id="SSF55785">
    <property type="entry name" value="PYP-like sensor domain (PAS domain)"/>
    <property type="match status" value="1"/>
</dbReference>
<dbReference type="InterPro" id="IPR052163">
    <property type="entry name" value="DGC-Regulatory_Protein"/>
</dbReference>
<evidence type="ECO:0000256" key="9">
    <source>
        <dbReference type="SAM" id="Phobius"/>
    </source>
</evidence>
<evidence type="ECO:0000256" key="6">
    <source>
        <dbReference type="ARBA" id="ARBA00022777"/>
    </source>
</evidence>
<dbReference type="Gene3D" id="3.30.70.270">
    <property type="match status" value="1"/>
</dbReference>
<evidence type="ECO:0000256" key="2">
    <source>
        <dbReference type="ARBA" id="ARBA00004533"/>
    </source>
</evidence>
<evidence type="ECO:0000259" key="10">
    <source>
        <dbReference type="PROSITE" id="PS50113"/>
    </source>
</evidence>
<dbReference type="Pfam" id="PF13426">
    <property type="entry name" value="PAS_9"/>
    <property type="match status" value="1"/>
</dbReference>
<keyword evidence="8" id="KW-0902">Two-component regulatory system</keyword>
<feature type="domain" description="GGDEF" evidence="11">
    <location>
        <begin position="506"/>
        <end position="630"/>
    </location>
</feature>
<dbReference type="PROSITE" id="PS50113">
    <property type="entry name" value="PAC"/>
    <property type="match status" value="1"/>
</dbReference>
<dbReference type="AlphaFoldDB" id="A0A7X4RU70"/>
<dbReference type="InterPro" id="IPR000160">
    <property type="entry name" value="GGDEF_dom"/>
</dbReference>
<protein>
    <submittedName>
        <fullName evidence="12">Diguanylate cyclase</fullName>
    </submittedName>
</protein>
<dbReference type="InterPro" id="IPR035965">
    <property type="entry name" value="PAS-like_dom_sf"/>
</dbReference>
<evidence type="ECO:0000313" key="13">
    <source>
        <dbReference type="Proteomes" id="UP000462621"/>
    </source>
</evidence>
<keyword evidence="4" id="KW-0808">Transferase</keyword>
<dbReference type="InterPro" id="IPR043128">
    <property type="entry name" value="Rev_trsase/Diguanyl_cyclase"/>
</dbReference>